<protein>
    <recommendedName>
        <fullName evidence="5">DUF3011 domain-containing protein</fullName>
    </recommendedName>
</protein>
<keyword evidence="2" id="KW-0732">Signal</keyword>
<name>A0A0R0CXU5_9GAMM</name>
<comment type="caution">
    <text evidence="3">The sequence shown here is derived from an EMBL/GenBank/DDBJ whole genome shotgun (WGS) entry which is preliminary data.</text>
</comment>
<dbReference type="RefSeq" id="WP_057507972.1">
    <property type="nucleotide sequence ID" value="NZ_LDJK01000023.1"/>
</dbReference>
<dbReference type="InterPro" id="IPR021381">
    <property type="entry name" value="DUF3011"/>
</dbReference>
<accession>A0A0R0CXU5</accession>
<dbReference type="Proteomes" id="UP000051386">
    <property type="component" value="Unassembled WGS sequence"/>
</dbReference>
<dbReference type="Pfam" id="PF11218">
    <property type="entry name" value="DUF3011"/>
    <property type="match status" value="1"/>
</dbReference>
<feature type="chain" id="PRO_5006394825" description="DUF3011 domain-containing protein" evidence="2">
    <location>
        <begin position="34"/>
        <end position="193"/>
    </location>
</feature>
<proteinExistence type="predicted"/>
<organism evidence="3 4">
    <name type="scientific">Stenotrophomonas chelatiphaga</name>
    <dbReference type="NCBI Taxonomy" id="517011"/>
    <lineage>
        <taxon>Bacteria</taxon>
        <taxon>Pseudomonadati</taxon>
        <taxon>Pseudomonadota</taxon>
        <taxon>Gammaproteobacteria</taxon>
        <taxon>Lysobacterales</taxon>
        <taxon>Lysobacteraceae</taxon>
        <taxon>Stenotrophomonas</taxon>
    </lineage>
</organism>
<dbReference type="PATRIC" id="fig|517011.3.peg.1054"/>
<gene>
    <name evidence="3" type="ORF">ABB28_07155</name>
</gene>
<evidence type="ECO:0008006" key="5">
    <source>
        <dbReference type="Google" id="ProtNLM"/>
    </source>
</evidence>
<dbReference type="AlphaFoldDB" id="A0A0R0CXU5"/>
<reference evidence="3 4" key="1">
    <citation type="submission" date="2015-05" db="EMBL/GenBank/DDBJ databases">
        <title>Genome sequencing and analysis of members of genus Stenotrophomonas.</title>
        <authorList>
            <person name="Patil P.P."/>
            <person name="Midha S."/>
            <person name="Patil P.B."/>
        </authorList>
    </citation>
    <scope>NUCLEOTIDE SEQUENCE [LARGE SCALE GENOMIC DNA]</scope>
    <source>
        <strain evidence="3 4">DSM 21508</strain>
    </source>
</reference>
<evidence type="ECO:0000313" key="3">
    <source>
        <dbReference type="EMBL" id="KRG74572.1"/>
    </source>
</evidence>
<evidence type="ECO:0000256" key="2">
    <source>
        <dbReference type="SAM" id="SignalP"/>
    </source>
</evidence>
<dbReference type="EMBL" id="LDJK01000023">
    <property type="protein sequence ID" value="KRG74572.1"/>
    <property type="molecule type" value="Genomic_DNA"/>
</dbReference>
<feature type="region of interest" description="Disordered" evidence="1">
    <location>
        <begin position="104"/>
        <end position="126"/>
    </location>
</feature>
<evidence type="ECO:0000256" key="1">
    <source>
        <dbReference type="SAM" id="MobiDB-lite"/>
    </source>
</evidence>
<evidence type="ECO:0000313" key="4">
    <source>
        <dbReference type="Proteomes" id="UP000051386"/>
    </source>
</evidence>
<keyword evidence="4" id="KW-1185">Reference proteome</keyword>
<feature type="compositionally biased region" description="Gly residues" evidence="1">
    <location>
        <begin position="112"/>
        <end position="126"/>
    </location>
</feature>
<feature type="signal peptide" evidence="2">
    <location>
        <begin position="1"/>
        <end position="33"/>
    </location>
</feature>
<sequence length="193" mass="20927">MTQELSVSRRPSTLWAVCLPLLLGAGAAGTASAQYRDNDRYYGDNGGTIRCESVKNRNQECRLDGRPRLVRQLSGAACVEGRSWGQSRGGVWVSNGCRAEFVGERGRPSRPGHGGGNWGGGHGGNGNGWGSAGQVIDCDSNDRRQRRCNVTIRQDARLVKQKSGTACIEGQSWGWDRNGVWVSNGCRGQFMVR</sequence>